<evidence type="ECO:0008006" key="3">
    <source>
        <dbReference type="Google" id="ProtNLM"/>
    </source>
</evidence>
<evidence type="ECO:0000313" key="1">
    <source>
        <dbReference type="EMBL" id="SMC13422.1"/>
    </source>
</evidence>
<dbReference type="Proteomes" id="UP000193224">
    <property type="component" value="Unassembled WGS sequence"/>
</dbReference>
<gene>
    <name evidence="1" type="ORF">ROA7745_03269</name>
</gene>
<dbReference type="InterPro" id="IPR026893">
    <property type="entry name" value="Tyr/Ser_Pase_IphP-type"/>
</dbReference>
<name>A0A1X7BUV0_9RHOB</name>
<dbReference type="InterPro" id="IPR029021">
    <property type="entry name" value="Prot-tyrosine_phosphatase-like"/>
</dbReference>
<proteinExistence type="predicted"/>
<sequence>MKLFKRIADWERRLRAHYNTDLSSPENRRRAHIYNLWFDHAVLRKVWTNFFPVAPGVYRSNQPTHKRFVKLKKMGIRSILNLRGAAGAAHYLVEEESCRELGLKLVNCTLHARYAAPRKDILGVIDAFRTIEKPFVMHCKSGADRAGFASVLYLHVIEGRPLSEARKMLSFKYLHLSWSRTGILGFIFDMYEARNARDPIEFEEWVATEYDSTDAQAQFDATHKPKF</sequence>
<dbReference type="OrthoDB" id="9814896at2"/>
<dbReference type="SUPFAM" id="SSF52799">
    <property type="entry name" value="(Phosphotyrosine protein) phosphatases II"/>
    <property type="match status" value="1"/>
</dbReference>
<reference evidence="1 2" key="1">
    <citation type="submission" date="2017-03" db="EMBL/GenBank/DDBJ databases">
        <authorList>
            <person name="Afonso C.L."/>
            <person name="Miller P.J."/>
            <person name="Scott M.A."/>
            <person name="Spackman E."/>
            <person name="Goraichik I."/>
            <person name="Dimitrov K.M."/>
            <person name="Suarez D.L."/>
            <person name="Swayne D.E."/>
        </authorList>
    </citation>
    <scope>NUCLEOTIDE SEQUENCE [LARGE SCALE GENOMIC DNA]</scope>
    <source>
        <strain evidence="1 2">CECT 7745</strain>
    </source>
</reference>
<accession>A0A1X7BUV0</accession>
<dbReference type="Pfam" id="PF13350">
    <property type="entry name" value="Y_phosphatase3"/>
    <property type="match status" value="1"/>
</dbReference>
<dbReference type="EMBL" id="FWXB01000013">
    <property type="protein sequence ID" value="SMC13422.1"/>
    <property type="molecule type" value="Genomic_DNA"/>
</dbReference>
<keyword evidence="2" id="KW-1185">Reference proteome</keyword>
<dbReference type="RefSeq" id="WP_085801359.1">
    <property type="nucleotide sequence ID" value="NZ_FWXB01000013.1"/>
</dbReference>
<protein>
    <recommendedName>
        <fullName evidence="3">Tyrosine specific protein phosphatases domain-containing protein</fullName>
    </recommendedName>
</protein>
<dbReference type="AlphaFoldDB" id="A0A1X7BUV0"/>
<dbReference type="GO" id="GO:0004721">
    <property type="term" value="F:phosphoprotein phosphatase activity"/>
    <property type="evidence" value="ECO:0007669"/>
    <property type="project" value="InterPro"/>
</dbReference>
<evidence type="ECO:0000313" key="2">
    <source>
        <dbReference type="Proteomes" id="UP000193224"/>
    </source>
</evidence>
<organism evidence="1 2">
    <name type="scientific">Roseovarius aestuarii</name>
    <dbReference type="NCBI Taxonomy" id="475083"/>
    <lineage>
        <taxon>Bacteria</taxon>
        <taxon>Pseudomonadati</taxon>
        <taxon>Pseudomonadota</taxon>
        <taxon>Alphaproteobacteria</taxon>
        <taxon>Rhodobacterales</taxon>
        <taxon>Roseobacteraceae</taxon>
        <taxon>Roseovarius</taxon>
    </lineage>
</organism>
<dbReference type="Gene3D" id="3.90.190.10">
    <property type="entry name" value="Protein tyrosine phosphatase superfamily"/>
    <property type="match status" value="1"/>
</dbReference>